<keyword evidence="2" id="KW-0723">Serine/threonine-protein kinase</keyword>
<evidence type="ECO:0000256" key="6">
    <source>
        <dbReference type="ARBA" id="ARBA00022840"/>
    </source>
</evidence>
<keyword evidence="6" id="KW-0067">ATP-binding</keyword>
<organism evidence="10 11">
    <name type="scientific">Escallonia herrerae</name>
    <dbReference type="NCBI Taxonomy" id="1293975"/>
    <lineage>
        <taxon>Eukaryota</taxon>
        <taxon>Viridiplantae</taxon>
        <taxon>Streptophyta</taxon>
        <taxon>Embryophyta</taxon>
        <taxon>Tracheophyta</taxon>
        <taxon>Spermatophyta</taxon>
        <taxon>Magnoliopsida</taxon>
        <taxon>eudicotyledons</taxon>
        <taxon>Gunneridae</taxon>
        <taxon>Pentapetalae</taxon>
        <taxon>asterids</taxon>
        <taxon>campanulids</taxon>
        <taxon>Escalloniales</taxon>
        <taxon>Escalloniaceae</taxon>
        <taxon>Escallonia</taxon>
    </lineage>
</organism>
<evidence type="ECO:0000313" key="11">
    <source>
        <dbReference type="Proteomes" id="UP001188597"/>
    </source>
</evidence>
<accession>A0AA88WMR9</accession>
<dbReference type="Gene3D" id="3.30.200.20">
    <property type="entry name" value="Phosphorylase Kinase, domain 1"/>
    <property type="match status" value="1"/>
</dbReference>
<comment type="catalytic activity">
    <reaction evidence="7">
        <text>L-threonyl-[protein] + ATP = O-phospho-L-threonyl-[protein] + ADP + H(+)</text>
        <dbReference type="Rhea" id="RHEA:46608"/>
        <dbReference type="Rhea" id="RHEA-COMP:11060"/>
        <dbReference type="Rhea" id="RHEA-COMP:11605"/>
        <dbReference type="ChEBI" id="CHEBI:15378"/>
        <dbReference type="ChEBI" id="CHEBI:30013"/>
        <dbReference type="ChEBI" id="CHEBI:30616"/>
        <dbReference type="ChEBI" id="CHEBI:61977"/>
        <dbReference type="ChEBI" id="CHEBI:456216"/>
        <dbReference type="EC" id="2.7.11.1"/>
    </reaction>
</comment>
<evidence type="ECO:0000256" key="8">
    <source>
        <dbReference type="ARBA" id="ARBA00048679"/>
    </source>
</evidence>
<comment type="catalytic activity">
    <reaction evidence="8">
        <text>L-seryl-[protein] + ATP = O-phospho-L-seryl-[protein] + ADP + H(+)</text>
        <dbReference type="Rhea" id="RHEA:17989"/>
        <dbReference type="Rhea" id="RHEA-COMP:9863"/>
        <dbReference type="Rhea" id="RHEA-COMP:11604"/>
        <dbReference type="ChEBI" id="CHEBI:15378"/>
        <dbReference type="ChEBI" id="CHEBI:29999"/>
        <dbReference type="ChEBI" id="CHEBI:30616"/>
        <dbReference type="ChEBI" id="CHEBI:83421"/>
        <dbReference type="ChEBI" id="CHEBI:456216"/>
        <dbReference type="EC" id="2.7.11.1"/>
    </reaction>
</comment>
<reference evidence="10" key="1">
    <citation type="submission" date="2022-12" db="EMBL/GenBank/DDBJ databases">
        <title>Draft genome assemblies for two species of Escallonia (Escalloniales).</title>
        <authorList>
            <person name="Chanderbali A."/>
            <person name="Dervinis C."/>
            <person name="Anghel I."/>
            <person name="Soltis D."/>
            <person name="Soltis P."/>
            <person name="Zapata F."/>
        </authorList>
    </citation>
    <scope>NUCLEOTIDE SEQUENCE</scope>
    <source>
        <strain evidence="10">UCBG64.0493</strain>
        <tissue evidence="10">Leaf</tissue>
    </source>
</reference>
<dbReference type="SUPFAM" id="SSF56112">
    <property type="entry name" value="Protein kinase-like (PK-like)"/>
    <property type="match status" value="1"/>
</dbReference>
<dbReference type="Gene3D" id="1.10.510.10">
    <property type="entry name" value="Transferase(Phosphotransferase) domain 1"/>
    <property type="match status" value="1"/>
</dbReference>
<keyword evidence="4" id="KW-0547">Nucleotide-binding</keyword>
<dbReference type="InterPro" id="IPR011009">
    <property type="entry name" value="Kinase-like_dom_sf"/>
</dbReference>
<dbReference type="EMBL" id="JAVXUP010000332">
    <property type="protein sequence ID" value="KAK3030641.1"/>
    <property type="molecule type" value="Genomic_DNA"/>
</dbReference>
<keyword evidence="11" id="KW-1185">Reference proteome</keyword>
<dbReference type="PANTHER" id="PTHR13902">
    <property type="entry name" value="SERINE/THREONINE-PROTEIN KINASE WNK WITH NO LYSINE -RELATED"/>
    <property type="match status" value="1"/>
</dbReference>
<dbReference type="SMART" id="SM00220">
    <property type="entry name" value="S_TKc"/>
    <property type="match status" value="1"/>
</dbReference>
<evidence type="ECO:0000256" key="4">
    <source>
        <dbReference type="ARBA" id="ARBA00022741"/>
    </source>
</evidence>
<dbReference type="Pfam" id="PF00069">
    <property type="entry name" value="Pkinase"/>
    <property type="match status" value="1"/>
</dbReference>
<keyword evidence="3" id="KW-0808">Transferase</keyword>
<dbReference type="Gene3D" id="3.10.20.90">
    <property type="entry name" value="Phosphatidylinositol 3-kinase Catalytic Subunit, Chain A, domain 1"/>
    <property type="match status" value="1"/>
</dbReference>
<comment type="caution">
    <text evidence="10">The sequence shown here is derived from an EMBL/GenBank/DDBJ whole genome shotgun (WGS) entry which is preliminary data.</text>
</comment>
<dbReference type="CDD" id="cd13983">
    <property type="entry name" value="STKc_WNK"/>
    <property type="match status" value="1"/>
</dbReference>
<evidence type="ECO:0000256" key="3">
    <source>
        <dbReference type="ARBA" id="ARBA00022679"/>
    </source>
</evidence>
<evidence type="ECO:0000256" key="1">
    <source>
        <dbReference type="ARBA" id="ARBA00012513"/>
    </source>
</evidence>
<dbReference type="GO" id="GO:0004674">
    <property type="term" value="F:protein serine/threonine kinase activity"/>
    <property type="evidence" value="ECO:0007669"/>
    <property type="project" value="UniProtKB-KW"/>
</dbReference>
<dbReference type="PROSITE" id="PS50011">
    <property type="entry name" value="PROTEIN_KINASE_DOM"/>
    <property type="match status" value="1"/>
</dbReference>
<keyword evidence="5" id="KW-0418">Kinase</keyword>
<name>A0AA88WMR9_9ASTE</name>
<dbReference type="FunFam" id="3.30.200.20:FF:000075">
    <property type="entry name" value="Probable serine/threonine-protein kinase WNK1"/>
    <property type="match status" value="1"/>
</dbReference>
<dbReference type="InterPro" id="IPR050588">
    <property type="entry name" value="WNK_Ser-Thr_kinase"/>
</dbReference>
<feature type="domain" description="Protein kinase" evidence="9">
    <location>
        <begin position="35"/>
        <end position="289"/>
    </location>
</feature>
<gene>
    <name evidence="10" type="ORF">RJ639_035845</name>
</gene>
<evidence type="ECO:0000256" key="7">
    <source>
        <dbReference type="ARBA" id="ARBA00047899"/>
    </source>
</evidence>
<dbReference type="AlphaFoldDB" id="A0AA88WMR9"/>
<dbReference type="InterPro" id="IPR000719">
    <property type="entry name" value="Prot_kinase_dom"/>
</dbReference>
<proteinExistence type="predicted"/>
<evidence type="ECO:0000313" key="10">
    <source>
        <dbReference type="EMBL" id="KAK3030641.1"/>
    </source>
</evidence>
<protein>
    <recommendedName>
        <fullName evidence="1">non-specific serine/threonine protein kinase</fullName>
        <ecNumber evidence="1">2.7.11.1</ecNumber>
    </recommendedName>
</protein>
<dbReference type="Proteomes" id="UP001188597">
    <property type="component" value="Unassembled WGS sequence"/>
</dbReference>
<dbReference type="FunFam" id="1.10.510.10:FF:000046">
    <property type="entry name" value="probable serine/threonine-protein kinase WNK9"/>
    <property type="match status" value="1"/>
</dbReference>
<dbReference type="PROSITE" id="PS00108">
    <property type="entry name" value="PROTEIN_KINASE_ST"/>
    <property type="match status" value="1"/>
</dbReference>
<dbReference type="EC" id="2.7.11.1" evidence="1"/>
<evidence type="ECO:0000259" key="9">
    <source>
        <dbReference type="PROSITE" id="PS50011"/>
    </source>
</evidence>
<dbReference type="InterPro" id="IPR008271">
    <property type="entry name" value="Ser/Thr_kinase_AS"/>
</dbReference>
<evidence type="ECO:0000256" key="2">
    <source>
        <dbReference type="ARBA" id="ARBA00022527"/>
    </source>
</evidence>
<sequence>MESRVPGLFDNFKLKPNSEPDDSDVVERSPNNRYVRYGEILGKGAFKTGFDEVDGIEIAWNQVSIEDALQSPENLERLYSEVHLLRTLKHENIIKSYISWVDDENKTINMITELFTSGNLRQYRRKHKSVDMKAIKSWARQILQGLNYLHCQNPPIIHRDLKCDNIFVNGNHGEVKIGDLGFATIMQQPTARSVIGTPEFMAPELYEEEYNELVDIYSFGMCILELITCEYPYSECKNQAQIYKKVISGIRPAALGKVKDPQVKQFIEKCLLPQAERLPSAELLRDPFLSSETSKELMCDLMKLPSLIPKSVNLPKPNSLPMEIDSNLNKFSGSTSTTTETPHLSYLEFQRFNERNDFRLRGEKIDDNSISLTLRIADLCGRIRNIHFVFYLHADTALSIAGEMVEQLDLLNEDVAFIAELIDSLVSVLVPSWKPSLGSSSGVNSSYENGRGVIGKQALVNQVTENSNAIDLKSLGSIDCLIDESSKGLKEYGSGWSKGSVGDTAISSECTKYSGLSCITVSNDLSLYLVSKDNEKEKCYELKLELDAIDMQYQQCCRELSRMREEAVENAKRKWCTKKKIPAF</sequence>
<evidence type="ECO:0000256" key="5">
    <source>
        <dbReference type="ARBA" id="ARBA00022777"/>
    </source>
</evidence>
<dbReference type="GO" id="GO:0005524">
    <property type="term" value="F:ATP binding"/>
    <property type="evidence" value="ECO:0007669"/>
    <property type="project" value="UniProtKB-KW"/>
</dbReference>